<dbReference type="Proteomes" id="UP000468687">
    <property type="component" value="Unassembled WGS sequence"/>
</dbReference>
<dbReference type="Pfam" id="PF04167">
    <property type="entry name" value="DUF402"/>
    <property type="match status" value="1"/>
</dbReference>
<feature type="domain" description="DUF402" evidence="1">
    <location>
        <begin position="76"/>
        <end position="156"/>
    </location>
</feature>
<evidence type="ECO:0000313" key="3">
    <source>
        <dbReference type="Proteomes" id="UP000468687"/>
    </source>
</evidence>
<evidence type="ECO:0000259" key="1">
    <source>
        <dbReference type="Pfam" id="PF04167"/>
    </source>
</evidence>
<dbReference type="AlphaFoldDB" id="A0A6P0HGF3"/>
<dbReference type="SUPFAM" id="SSF159234">
    <property type="entry name" value="FomD-like"/>
    <property type="match status" value="1"/>
</dbReference>
<evidence type="ECO:0000313" key="2">
    <source>
        <dbReference type="EMBL" id="NEN77367.1"/>
    </source>
</evidence>
<dbReference type="Gene3D" id="2.40.380.10">
    <property type="entry name" value="FomD-like"/>
    <property type="match status" value="1"/>
</dbReference>
<dbReference type="EMBL" id="JAAGXA010000002">
    <property type="protein sequence ID" value="NEN77367.1"/>
    <property type="molecule type" value="Genomic_DNA"/>
</dbReference>
<sequence length="176" mass="18853">MTPAAGDAVRIEMSKHGGGPHWRYDAVVLGADADGAWLGVPAGTHHERPGAAFDSAVDKVVRITAEHRVAALLATGLWCDVYVDVATPPQWDLSGPVPVLRSVDLDLDVIRRADGTVFVDDEDEFADHRVSLRYPDELVAAAEASSAATLAAVRDGEPPFDRATAAHWLDVLRALR</sequence>
<comment type="caution">
    <text evidence="2">The sequence shown here is derived from an EMBL/GenBank/DDBJ whole genome shotgun (WGS) entry which is preliminary data.</text>
</comment>
<reference evidence="2 3" key="1">
    <citation type="journal article" date="2014" name="Int. J. Syst. Evol. Microbiol.">
        <title>Nocardioides zeae sp. nov., isolated from the stem of Zea mays.</title>
        <authorList>
            <person name="Glaeser S.P."/>
            <person name="McInroy J.A."/>
            <person name="Busse H.J."/>
            <person name="Kampfer P."/>
        </authorList>
    </citation>
    <scope>NUCLEOTIDE SEQUENCE [LARGE SCALE GENOMIC DNA]</scope>
    <source>
        <strain evidence="2 3">JCM 30728</strain>
    </source>
</reference>
<gene>
    <name evidence="2" type="ORF">G3T38_03660</name>
</gene>
<proteinExistence type="predicted"/>
<accession>A0A6P0HGF3</accession>
<dbReference type="InterPro" id="IPR035930">
    <property type="entry name" value="FomD-like_sf"/>
</dbReference>
<dbReference type="InterPro" id="IPR007295">
    <property type="entry name" value="DUF402"/>
</dbReference>
<dbReference type="RefSeq" id="WP_163770740.1">
    <property type="nucleotide sequence ID" value="NZ_JAAGXA010000002.1"/>
</dbReference>
<keyword evidence="3" id="KW-1185">Reference proteome</keyword>
<name>A0A6P0HGF3_9ACTN</name>
<protein>
    <submittedName>
        <fullName evidence="2">DUF402 domain-containing protein</fullName>
    </submittedName>
</protein>
<organism evidence="2 3">
    <name type="scientific">Nocardioides zeae</name>
    <dbReference type="NCBI Taxonomy" id="1457234"/>
    <lineage>
        <taxon>Bacteria</taxon>
        <taxon>Bacillati</taxon>
        <taxon>Actinomycetota</taxon>
        <taxon>Actinomycetes</taxon>
        <taxon>Propionibacteriales</taxon>
        <taxon>Nocardioidaceae</taxon>
        <taxon>Nocardioides</taxon>
    </lineage>
</organism>